<proteinExistence type="predicted"/>
<dbReference type="AlphaFoldDB" id="A0A180H1S9"/>
<protein>
    <recommendedName>
        <fullName evidence="1">RSE1/DDB1/CPSF1 second beta-propeller domain-containing protein</fullName>
    </recommendedName>
</protein>
<reference evidence="3" key="4">
    <citation type="submission" date="2025-05" db="UniProtKB">
        <authorList>
            <consortium name="EnsemblFungi"/>
        </authorList>
    </citation>
    <scope>IDENTIFICATION</scope>
    <source>
        <strain evidence="3">isolate 1-1 / race 1 (BBBD)</strain>
    </source>
</reference>
<dbReference type="EMBL" id="ADAS02000004">
    <property type="protein sequence ID" value="OAV98987.1"/>
    <property type="molecule type" value="Genomic_DNA"/>
</dbReference>
<dbReference type="STRING" id="630390.A0A180H1S9"/>
<dbReference type="Proteomes" id="UP000005240">
    <property type="component" value="Unassembled WGS sequence"/>
</dbReference>
<keyword evidence="4" id="KW-1185">Reference proteome</keyword>
<reference evidence="2" key="1">
    <citation type="submission" date="2009-11" db="EMBL/GenBank/DDBJ databases">
        <authorList>
            <consortium name="The Broad Institute Genome Sequencing Platform"/>
            <person name="Ward D."/>
            <person name="Feldgarden M."/>
            <person name="Earl A."/>
            <person name="Young S.K."/>
            <person name="Zeng Q."/>
            <person name="Koehrsen M."/>
            <person name="Alvarado L."/>
            <person name="Berlin A."/>
            <person name="Bochicchio J."/>
            <person name="Borenstein D."/>
            <person name="Chapman S.B."/>
            <person name="Chen Z."/>
            <person name="Engels R."/>
            <person name="Freedman E."/>
            <person name="Gellesch M."/>
            <person name="Goldberg J."/>
            <person name="Griggs A."/>
            <person name="Gujja S."/>
            <person name="Heilman E."/>
            <person name="Heiman D."/>
            <person name="Hepburn T."/>
            <person name="Howarth C."/>
            <person name="Jen D."/>
            <person name="Larson L."/>
            <person name="Lewis B."/>
            <person name="Mehta T."/>
            <person name="Park D."/>
            <person name="Pearson M."/>
            <person name="Roberts A."/>
            <person name="Saif S."/>
            <person name="Shea T."/>
            <person name="Shenoy N."/>
            <person name="Sisk P."/>
            <person name="Stolte C."/>
            <person name="Sykes S."/>
            <person name="Thomson T."/>
            <person name="Walk T."/>
            <person name="White J."/>
            <person name="Yandava C."/>
            <person name="Izard J."/>
            <person name="Baranova O.V."/>
            <person name="Blanton J.M."/>
            <person name="Tanner A.C."/>
            <person name="Dewhirst F.E."/>
            <person name="Haas B."/>
            <person name="Nusbaum C."/>
            <person name="Birren B."/>
        </authorList>
    </citation>
    <scope>NUCLEOTIDE SEQUENCE [LARGE SCALE GENOMIC DNA]</scope>
    <source>
        <strain evidence="2">1-1 BBBD Race 1</strain>
    </source>
</reference>
<dbReference type="InterPro" id="IPR058543">
    <property type="entry name" value="Beta-prop_RSE1/DDB1/CPSF1_2nd"/>
</dbReference>
<dbReference type="Pfam" id="PF23726">
    <property type="entry name" value="Beta-prop_RSE1_2nd"/>
    <property type="match status" value="1"/>
</dbReference>
<name>A0A180H1S9_PUCT1</name>
<dbReference type="Gene3D" id="2.130.10.10">
    <property type="entry name" value="YVTN repeat-like/Quinoprotein amine dehydrogenase"/>
    <property type="match status" value="1"/>
</dbReference>
<evidence type="ECO:0000313" key="4">
    <source>
        <dbReference type="Proteomes" id="UP000005240"/>
    </source>
</evidence>
<dbReference type="InterPro" id="IPR015943">
    <property type="entry name" value="WD40/YVTN_repeat-like_dom_sf"/>
</dbReference>
<dbReference type="EnsemblFungi" id="PTTG_25423-t43_1">
    <property type="protein sequence ID" value="PTTG_25423-t43_1-p1"/>
    <property type="gene ID" value="PTTG_25423"/>
</dbReference>
<accession>A0A180H1S9</accession>
<dbReference type="OrthoDB" id="436637at2759"/>
<gene>
    <name evidence="2" type="ORF">PTTG_25423</name>
</gene>
<sequence length="309" mass="32906">MQQRTGRTRHSPLNCCFANAATPYDPPSSLPTVAPCCALALTPGGPIPTTPQKHPKVPAPPQPLHHFRSCLKAPPFPTAATPTSISNGILLRTVLDSVNAQLTETCTHSRPIKLLPVKVDRKTSIILLSSRTWLNYTFQNLLNFGPLIYDALDNVHSFSAKLCPEGLIGIVSSSLQLGVEVKHDPMPLAYTPRKILLNPVTKHNITVESKHRTMAPDVQVARFALQPGEESRRQSSLLRPACASSSAPGARLSISSALAFVVKAGLLGLRLGASAAAPVLLALPGVLASVLDVEASAFVAVAALWIVDR</sequence>
<reference evidence="2" key="2">
    <citation type="submission" date="2016-05" db="EMBL/GenBank/DDBJ databases">
        <title>Comparative analysis highlights variable genome content of wheat rusts and divergence of the mating loci.</title>
        <authorList>
            <person name="Cuomo C.A."/>
            <person name="Bakkeren G."/>
            <person name="Szabo L."/>
            <person name="Khalil H."/>
            <person name="Joly D."/>
            <person name="Goldberg J."/>
            <person name="Young S."/>
            <person name="Zeng Q."/>
            <person name="Fellers J."/>
        </authorList>
    </citation>
    <scope>NUCLEOTIDE SEQUENCE [LARGE SCALE GENOMIC DNA]</scope>
    <source>
        <strain evidence="2">1-1 BBBD Race 1</strain>
    </source>
</reference>
<feature type="domain" description="RSE1/DDB1/CPSF1 second beta-propeller" evidence="1">
    <location>
        <begin position="85"/>
        <end position="175"/>
    </location>
</feature>
<evidence type="ECO:0000313" key="2">
    <source>
        <dbReference type="EMBL" id="OAV98987.1"/>
    </source>
</evidence>
<reference evidence="3 4" key="3">
    <citation type="journal article" date="2017" name="G3 (Bethesda)">
        <title>Comparative analysis highlights variable genome content of wheat rusts and divergence of the mating loci.</title>
        <authorList>
            <person name="Cuomo C.A."/>
            <person name="Bakkeren G."/>
            <person name="Khalil H.B."/>
            <person name="Panwar V."/>
            <person name="Joly D."/>
            <person name="Linning R."/>
            <person name="Sakthikumar S."/>
            <person name="Song X."/>
            <person name="Adiconis X."/>
            <person name="Fan L."/>
            <person name="Goldberg J.M."/>
            <person name="Levin J.Z."/>
            <person name="Young S."/>
            <person name="Zeng Q."/>
            <person name="Anikster Y."/>
            <person name="Bruce M."/>
            <person name="Wang M."/>
            <person name="Yin C."/>
            <person name="McCallum B."/>
            <person name="Szabo L.J."/>
            <person name="Hulbert S."/>
            <person name="Chen X."/>
            <person name="Fellers J.P."/>
        </authorList>
    </citation>
    <scope>NUCLEOTIDE SEQUENCE</scope>
    <source>
        <strain evidence="4">Isolate 1-1 / race 1 (BBBD)</strain>
        <strain evidence="3">isolate 1-1 / race 1 (BBBD)</strain>
    </source>
</reference>
<dbReference type="VEuPathDB" id="FungiDB:PTTG_25423"/>
<evidence type="ECO:0000313" key="3">
    <source>
        <dbReference type="EnsemblFungi" id="PTTG_25423-t43_1-p1"/>
    </source>
</evidence>
<organism evidence="2">
    <name type="scientific">Puccinia triticina (isolate 1-1 / race 1 (BBBD))</name>
    <name type="common">Brown leaf rust fungus</name>
    <dbReference type="NCBI Taxonomy" id="630390"/>
    <lineage>
        <taxon>Eukaryota</taxon>
        <taxon>Fungi</taxon>
        <taxon>Dikarya</taxon>
        <taxon>Basidiomycota</taxon>
        <taxon>Pucciniomycotina</taxon>
        <taxon>Pucciniomycetes</taxon>
        <taxon>Pucciniales</taxon>
        <taxon>Pucciniaceae</taxon>
        <taxon>Puccinia</taxon>
    </lineage>
</organism>
<evidence type="ECO:0000259" key="1">
    <source>
        <dbReference type="Pfam" id="PF23726"/>
    </source>
</evidence>